<dbReference type="Gene3D" id="1.25.40.390">
    <property type="match status" value="1"/>
</dbReference>
<dbReference type="EMBL" id="AWEY01000008">
    <property type="protein sequence ID" value="ERK40098.1"/>
    <property type="molecule type" value="Genomic_DNA"/>
</dbReference>
<accession>U2QFK6</accession>
<dbReference type="SUPFAM" id="SSF48452">
    <property type="entry name" value="TPR-like"/>
    <property type="match status" value="1"/>
</dbReference>
<comment type="caution">
    <text evidence="1">The sequence shown here is derived from an EMBL/GenBank/DDBJ whole genome shotgun (WGS) entry which is preliminary data.</text>
</comment>
<evidence type="ECO:0000313" key="2">
    <source>
        <dbReference type="Proteomes" id="UP000016648"/>
    </source>
</evidence>
<dbReference type="PATRIC" id="fig|1115809.3.peg.540"/>
<dbReference type="InterPro" id="IPR041662">
    <property type="entry name" value="SusD-like_2"/>
</dbReference>
<evidence type="ECO:0000313" key="1">
    <source>
        <dbReference type="EMBL" id="ERK40098.1"/>
    </source>
</evidence>
<protein>
    <submittedName>
        <fullName evidence="1">Starch-binding associating with outer membrane</fullName>
    </submittedName>
</protein>
<reference evidence="1 2" key="1">
    <citation type="submission" date="2013-08" db="EMBL/GenBank/DDBJ databases">
        <authorList>
            <person name="Durkin A.S."/>
            <person name="Haft D.R."/>
            <person name="McCorrison J."/>
            <person name="Torralba M."/>
            <person name="Gillis M."/>
            <person name="Haft D.H."/>
            <person name="Methe B."/>
            <person name="Sutton G."/>
            <person name="Nelson K.E."/>
        </authorList>
    </citation>
    <scope>NUCLEOTIDE SEQUENCE [LARGE SCALE GENOMIC DNA]</scope>
    <source>
        <strain evidence="1 2">F0067</strain>
    </source>
</reference>
<dbReference type="Pfam" id="PF12771">
    <property type="entry name" value="SusD-like_2"/>
    <property type="match status" value="1"/>
</dbReference>
<name>U2QFK6_9BACT</name>
<organism evidence="1 2">
    <name type="scientific">Segatella baroniae F0067</name>
    <dbReference type="NCBI Taxonomy" id="1115809"/>
    <lineage>
        <taxon>Bacteria</taxon>
        <taxon>Pseudomonadati</taxon>
        <taxon>Bacteroidota</taxon>
        <taxon>Bacteroidia</taxon>
        <taxon>Bacteroidales</taxon>
        <taxon>Prevotellaceae</taxon>
        <taxon>Segatella</taxon>
    </lineage>
</organism>
<dbReference type="Proteomes" id="UP000016648">
    <property type="component" value="Unassembled WGS sequence"/>
</dbReference>
<dbReference type="InterPro" id="IPR011990">
    <property type="entry name" value="TPR-like_helical_dom_sf"/>
</dbReference>
<gene>
    <name evidence="1" type="ORF">HMPREF9135_0073</name>
</gene>
<dbReference type="AlphaFoldDB" id="U2QFK6"/>
<proteinExistence type="predicted"/>
<sequence length="500" mass="55747">MFLGSLAMAAILSCDDNFEEYNTNPDTTTSVTPEMLATGALKSSMLLGGDGKAYIGYNALPKYVAYIKEGAYDPQYNLIGACTFASYHSIPNMEQMVEYAKGGDYEDSFRGLALFLKAFNGYRLTMMTGDVPYSDAGQGKKGNTKPKYDAQADVFAAVLEDLKTAEEHFAKGRDFSGDFIYGGKVAKWRKAAAVLQLKVLMSLGEKITSEQKARFAQIVAEGHLFQGNGDNMNVVYTTATGTWHPLYNQPLFDPWTVLSDVVVDEFKRLGDRRLFYYAEPSAALTASGKADNDFEAYAGADPMADFNQLNLDYLAQKYSVINKRYQAVMNGDPLSRLSYAEQCFILAEAVIKGWVSGDAATYYRQGVEAAMKMVAAYDEKATYCHGMPITDDYIRTYLAGTAAFASSSSDRLHQIWMQRYLLKFLQDGYDAYMEIRRTGYPVLKVNAETSLNIDNKAALPVRWTYPATEMQTNADHVKEALSRQFTNGYDGINERMWLLQ</sequence>
<keyword evidence="2" id="KW-1185">Reference proteome</keyword>